<sequence length="712" mass="81447">MVSRSLELHPCIVDELLALQSAEITRLRTELENEQTDSRMGKAQHEKAKRRFVTADDLGQLREELYTHASSTRTNVKTREEQLQDLVRKLEVDLEEARIVLSQSEKREAELLKDFEDVVSHREVEAADAMHPKECSADLQRQLAHKSQEIEMSLLRMEELEESLSRAKAYSILQNELNEKLHDQTLDKEQMEEMRKELKSISAEKHALDEELQSKVWAYTENIRDLQSVIRSQDSELCTLYARLKIEGSQSCESVFESRVVAQASDPLRAAPPGASIQQIFGPFARQASSFEKIKQSSSRLSRQCRTPNIIQVTSELEWNDCPRVGFYIKPEKKRSKKKWSSAKALKNTPQGKIELIANPFFFQSRFCYLGTYTVSAPQKMSPSEFQSLSTRIKDRLFAATGKAKHVTEIRQMYNNGNAAALLFKVTRISDATVQSLLTLQSAEIARLHHKLADTESQFDQTITYRPSQDSDGSDVRVLREQLCDLVDKIKPIQMIHSVSEELEAANKSNLELQMSFEELKNDFVTLRTEKDEISGMLQSEKESKAALEEDLAQLRMREANLRAEWAMSENDVKEEIFSLLNELDDQHVVTDDLRQQFCETTTEKNVKGFQLHEQLELYRKAQMQKTIVHVQELDAVRAELATCRAELEAVKQAEVRSTLEVPANDPLRTAAIDHPVPVMTSLTWSENLDKIKTMFVPITSTASLETFTKFL</sequence>
<dbReference type="RefSeq" id="XP_012178295.1">
    <property type="nucleotide sequence ID" value="XM_012322905.1"/>
</dbReference>
<feature type="coiled-coil region" evidence="2">
    <location>
        <begin position="143"/>
        <end position="211"/>
    </location>
</feature>
<keyword evidence="4" id="KW-1185">Reference proteome</keyword>
<evidence type="ECO:0000256" key="2">
    <source>
        <dbReference type="SAM" id="Coils"/>
    </source>
</evidence>
<dbReference type="PANTHER" id="PTHR23160">
    <property type="entry name" value="SYNAPTONEMAL COMPLEX PROTEIN-RELATED"/>
    <property type="match status" value="1"/>
</dbReference>
<dbReference type="GeneID" id="24093923"/>
<protein>
    <submittedName>
        <fullName evidence="3">Uncharacterized protein</fullName>
    </submittedName>
</protein>
<dbReference type="HOGENOM" id="CLU_387806_0_0_1"/>
<dbReference type="Proteomes" id="UP000006352">
    <property type="component" value="Unassembled WGS sequence"/>
</dbReference>
<dbReference type="AlphaFoldDB" id="J4HSM3"/>
<proteinExistence type="predicted"/>
<feature type="coiled-coil region" evidence="2">
    <location>
        <begin position="80"/>
        <end position="114"/>
    </location>
</feature>
<evidence type="ECO:0000313" key="4">
    <source>
        <dbReference type="Proteomes" id="UP000006352"/>
    </source>
</evidence>
<dbReference type="InParanoid" id="J4HSM3"/>
<reference evidence="3 4" key="1">
    <citation type="journal article" date="2012" name="Appl. Environ. Microbiol.">
        <title>Short-read sequencing for genomic analysis of the brown rot fungus Fibroporia radiculosa.</title>
        <authorList>
            <person name="Tang J.D."/>
            <person name="Perkins A.D."/>
            <person name="Sonstegard T.S."/>
            <person name="Schroeder S.G."/>
            <person name="Burgess S.C."/>
            <person name="Diehl S.V."/>
        </authorList>
    </citation>
    <scope>NUCLEOTIDE SEQUENCE [LARGE SCALE GENOMIC DNA]</scope>
    <source>
        <strain evidence="3 4">TFFH 294</strain>
    </source>
</reference>
<evidence type="ECO:0000256" key="1">
    <source>
        <dbReference type="ARBA" id="ARBA00023054"/>
    </source>
</evidence>
<dbReference type="EMBL" id="HE796910">
    <property type="protein sequence ID" value="CCL99012.1"/>
    <property type="molecule type" value="Genomic_DNA"/>
</dbReference>
<organism evidence="3 4">
    <name type="scientific">Fibroporia radiculosa</name>
    <dbReference type="NCBI Taxonomy" id="599839"/>
    <lineage>
        <taxon>Eukaryota</taxon>
        <taxon>Fungi</taxon>
        <taxon>Dikarya</taxon>
        <taxon>Basidiomycota</taxon>
        <taxon>Agaricomycotina</taxon>
        <taxon>Agaricomycetes</taxon>
        <taxon>Polyporales</taxon>
        <taxon>Fibroporiaceae</taxon>
        <taxon>Fibroporia</taxon>
    </lineage>
</organism>
<keyword evidence="1 2" id="KW-0175">Coiled coil</keyword>
<feature type="coiled-coil region" evidence="2">
    <location>
        <begin position="503"/>
        <end position="565"/>
    </location>
</feature>
<evidence type="ECO:0000313" key="3">
    <source>
        <dbReference type="EMBL" id="CCL99012.1"/>
    </source>
</evidence>
<gene>
    <name evidence="3" type="ORF">FIBRA_01020</name>
</gene>
<dbReference type="PANTHER" id="PTHR23160:SF19">
    <property type="entry name" value="MYOSIN HEAVY CHAIN-RELATED PROTEIN"/>
    <property type="match status" value="1"/>
</dbReference>
<name>J4HSM3_9APHY</name>
<accession>J4HSM3</accession>